<comment type="caution">
    <text evidence="16">The sequence shown here is derived from an EMBL/GenBank/DDBJ whole genome shotgun (WGS) entry which is preliminary data.</text>
</comment>
<comment type="pathway">
    <text evidence="2">Porphyrin-containing compound metabolism; protoporphyrin-IX biosynthesis; 5-aminolevulinate from L-glutamyl-tRNA(Glu): step 2/2.</text>
</comment>
<dbReference type="Gene3D" id="3.40.390.10">
    <property type="entry name" value="Collagenase (Catalytic Domain)"/>
    <property type="match status" value="1"/>
</dbReference>
<evidence type="ECO:0000256" key="8">
    <source>
        <dbReference type="ARBA" id="ARBA00022833"/>
    </source>
</evidence>
<dbReference type="EC" id="5.4.3.8" evidence="4"/>
<comment type="cofactor">
    <cofactor evidence="1">
        <name>pyridoxal 5'-phosphate</name>
        <dbReference type="ChEBI" id="CHEBI:597326"/>
    </cofactor>
</comment>
<evidence type="ECO:0000256" key="3">
    <source>
        <dbReference type="ARBA" id="ARBA00008981"/>
    </source>
</evidence>
<dbReference type="InterPro" id="IPR027417">
    <property type="entry name" value="P-loop_NTPase"/>
</dbReference>
<comment type="similarity">
    <text evidence="3">Belongs to the class-III pyridoxal-phosphate-dependent aminotransferase family. HemL subfamily.</text>
</comment>
<dbReference type="SMART" id="SM00382">
    <property type="entry name" value="AAA"/>
    <property type="match status" value="1"/>
</dbReference>
<dbReference type="EMBL" id="CAJNNV010030916">
    <property type="protein sequence ID" value="CAE8634128.1"/>
    <property type="molecule type" value="Genomic_DNA"/>
</dbReference>
<evidence type="ECO:0000256" key="14">
    <source>
        <dbReference type="SAM" id="MobiDB-lite"/>
    </source>
</evidence>
<organism evidence="16 17">
    <name type="scientific">Polarella glacialis</name>
    <name type="common">Dinoflagellate</name>
    <dbReference type="NCBI Taxonomy" id="89957"/>
    <lineage>
        <taxon>Eukaryota</taxon>
        <taxon>Sar</taxon>
        <taxon>Alveolata</taxon>
        <taxon>Dinophyceae</taxon>
        <taxon>Suessiales</taxon>
        <taxon>Suessiaceae</taxon>
        <taxon>Polarella</taxon>
    </lineage>
</organism>
<dbReference type="PANTHER" id="PTHR43713:SF3">
    <property type="entry name" value="GLUTAMATE-1-SEMIALDEHYDE 2,1-AMINOMUTASE 1, CHLOROPLASTIC-RELATED"/>
    <property type="match status" value="1"/>
</dbReference>
<dbReference type="NCBIfam" id="NF000818">
    <property type="entry name" value="PRK00062.1"/>
    <property type="match status" value="1"/>
</dbReference>
<keyword evidence="8 13" id="KW-0862">Zinc</keyword>
<dbReference type="Pfam" id="PF13086">
    <property type="entry name" value="AAA_11"/>
    <property type="match status" value="2"/>
</dbReference>
<evidence type="ECO:0000256" key="13">
    <source>
        <dbReference type="RuleBase" id="RU003435"/>
    </source>
</evidence>
<dbReference type="GO" id="GO:0030170">
    <property type="term" value="F:pyridoxal phosphate binding"/>
    <property type="evidence" value="ECO:0007669"/>
    <property type="project" value="InterPro"/>
</dbReference>
<protein>
    <recommendedName>
        <fullName evidence="4">glutamate-1-semialdehyde 2,1-aminomutase</fullName>
        <ecNumber evidence="4">5.4.3.8</ecNumber>
    </recommendedName>
</protein>
<dbReference type="Proteomes" id="UP000654075">
    <property type="component" value="Unassembled WGS sequence"/>
</dbReference>
<evidence type="ECO:0000313" key="17">
    <source>
        <dbReference type="Proteomes" id="UP000654075"/>
    </source>
</evidence>
<dbReference type="OrthoDB" id="425114at2759"/>
<dbReference type="HAMAP" id="MF_00375">
    <property type="entry name" value="HemL_aminotrans_3"/>
    <property type="match status" value="1"/>
</dbReference>
<dbReference type="InterPro" id="IPR003593">
    <property type="entry name" value="AAA+_ATPase"/>
</dbReference>
<dbReference type="InterPro" id="IPR005814">
    <property type="entry name" value="Aminotrans_3"/>
</dbReference>
<dbReference type="InterPro" id="IPR041677">
    <property type="entry name" value="DNA2/NAM7_AAA_11"/>
</dbReference>
<evidence type="ECO:0000256" key="9">
    <source>
        <dbReference type="ARBA" id="ARBA00022898"/>
    </source>
</evidence>
<dbReference type="InterPro" id="IPR024080">
    <property type="entry name" value="Neurolysin/TOP_N"/>
</dbReference>
<evidence type="ECO:0000259" key="15">
    <source>
        <dbReference type="SMART" id="SM00382"/>
    </source>
</evidence>
<keyword evidence="12" id="KW-0627">Porphyrin biosynthesis</keyword>
<feature type="region of interest" description="Disordered" evidence="14">
    <location>
        <begin position="757"/>
        <end position="785"/>
    </location>
</feature>
<comment type="similarity">
    <text evidence="13">Belongs to the peptidase M3 family.</text>
</comment>
<dbReference type="GO" id="GO:0006508">
    <property type="term" value="P:proteolysis"/>
    <property type="evidence" value="ECO:0007669"/>
    <property type="project" value="UniProtKB-KW"/>
</dbReference>
<dbReference type="GO" id="GO:0006782">
    <property type="term" value="P:protoporphyrinogen IX biosynthetic process"/>
    <property type="evidence" value="ECO:0007669"/>
    <property type="project" value="UniProtKB-UniPathway"/>
</dbReference>
<comment type="cofactor">
    <cofactor evidence="13">
        <name>Zn(2+)</name>
        <dbReference type="ChEBI" id="CHEBI:29105"/>
    </cofactor>
    <text evidence="13">Binds 1 zinc ion.</text>
</comment>
<proteinExistence type="inferred from homology"/>
<dbReference type="NCBIfam" id="TIGR00713">
    <property type="entry name" value="hemL"/>
    <property type="match status" value="1"/>
</dbReference>
<keyword evidence="17" id="KW-1185">Reference proteome</keyword>
<dbReference type="InterPro" id="IPR047187">
    <property type="entry name" value="SF1_C_Upf1"/>
</dbReference>
<dbReference type="InterPro" id="IPR024077">
    <property type="entry name" value="Neurolysin/TOP_dom2"/>
</dbReference>
<dbReference type="CDD" id="cd06455">
    <property type="entry name" value="M3A_TOP"/>
    <property type="match status" value="1"/>
</dbReference>
<keyword evidence="9" id="KW-0663">Pyridoxal phosphate</keyword>
<evidence type="ECO:0000256" key="12">
    <source>
        <dbReference type="ARBA" id="ARBA00023244"/>
    </source>
</evidence>
<dbReference type="GO" id="GO:0004386">
    <property type="term" value="F:helicase activity"/>
    <property type="evidence" value="ECO:0007669"/>
    <property type="project" value="InterPro"/>
</dbReference>
<dbReference type="InterPro" id="IPR001567">
    <property type="entry name" value="Pept_M3A_M3B_dom"/>
</dbReference>
<keyword evidence="10 13" id="KW-0482">Metalloprotease</keyword>
<evidence type="ECO:0000256" key="7">
    <source>
        <dbReference type="ARBA" id="ARBA00022801"/>
    </source>
</evidence>
<dbReference type="CDD" id="cd00610">
    <property type="entry name" value="OAT_like"/>
    <property type="match status" value="1"/>
</dbReference>
<dbReference type="SUPFAM" id="SSF55486">
    <property type="entry name" value="Metalloproteases ('zincins'), catalytic domain"/>
    <property type="match status" value="1"/>
</dbReference>
<dbReference type="GO" id="GO:0004222">
    <property type="term" value="F:metalloendopeptidase activity"/>
    <property type="evidence" value="ECO:0007669"/>
    <property type="project" value="InterPro"/>
</dbReference>
<dbReference type="CDD" id="cd18808">
    <property type="entry name" value="SF1_C_Upf1"/>
    <property type="match status" value="1"/>
</dbReference>
<dbReference type="Gene3D" id="3.40.50.300">
    <property type="entry name" value="P-loop containing nucleotide triphosphate hydrolases"/>
    <property type="match status" value="2"/>
</dbReference>
<feature type="domain" description="AAA+ ATPase" evidence="15">
    <location>
        <begin position="1479"/>
        <end position="1731"/>
    </location>
</feature>
<dbReference type="InterPro" id="IPR024079">
    <property type="entry name" value="MetalloPept_cat_dom_sf"/>
</dbReference>
<keyword evidence="5 13" id="KW-0645">Protease</keyword>
<dbReference type="GO" id="GO:0046872">
    <property type="term" value="F:metal ion binding"/>
    <property type="evidence" value="ECO:0007669"/>
    <property type="project" value="UniProtKB-UniRule"/>
</dbReference>
<keyword evidence="7 13" id="KW-0378">Hydrolase</keyword>
<dbReference type="PANTHER" id="PTHR43713">
    <property type="entry name" value="GLUTAMATE-1-SEMIALDEHYDE 2,1-AMINOMUTASE"/>
    <property type="match status" value="1"/>
</dbReference>
<dbReference type="GO" id="GO:0042286">
    <property type="term" value="F:glutamate-1-semialdehyde 2,1-aminomutase activity"/>
    <property type="evidence" value="ECO:0007669"/>
    <property type="project" value="UniProtKB-EC"/>
</dbReference>
<dbReference type="GO" id="GO:0008483">
    <property type="term" value="F:transaminase activity"/>
    <property type="evidence" value="ECO:0007669"/>
    <property type="project" value="InterPro"/>
</dbReference>
<dbReference type="InterPro" id="IPR041679">
    <property type="entry name" value="DNA2/NAM7-like_C"/>
</dbReference>
<dbReference type="Pfam" id="PF00202">
    <property type="entry name" value="Aminotran_3"/>
    <property type="match status" value="1"/>
</dbReference>
<keyword evidence="6 13" id="KW-0479">Metal-binding</keyword>
<evidence type="ECO:0000256" key="6">
    <source>
        <dbReference type="ARBA" id="ARBA00022723"/>
    </source>
</evidence>
<evidence type="ECO:0000256" key="4">
    <source>
        <dbReference type="ARBA" id="ARBA00012143"/>
    </source>
</evidence>
<accession>A0A813H983</accession>
<evidence type="ECO:0000256" key="2">
    <source>
        <dbReference type="ARBA" id="ARBA00004819"/>
    </source>
</evidence>
<feature type="compositionally biased region" description="Basic and acidic residues" evidence="14">
    <location>
        <begin position="1249"/>
        <end position="1270"/>
    </location>
</feature>
<dbReference type="InterPro" id="IPR015424">
    <property type="entry name" value="PyrdxlP-dep_Trfase"/>
</dbReference>
<evidence type="ECO:0000256" key="1">
    <source>
        <dbReference type="ARBA" id="ARBA00001933"/>
    </source>
</evidence>
<evidence type="ECO:0000256" key="10">
    <source>
        <dbReference type="ARBA" id="ARBA00023049"/>
    </source>
</evidence>
<feature type="region of interest" description="Disordered" evidence="14">
    <location>
        <begin position="1928"/>
        <end position="1969"/>
    </location>
</feature>
<feature type="compositionally biased region" description="Acidic residues" evidence="14">
    <location>
        <begin position="775"/>
        <end position="785"/>
    </location>
</feature>
<name>A0A813H983_POLGL</name>
<dbReference type="Gene3D" id="1.10.1370.10">
    <property type="entry name" value="Neurolysin, domain 3"/>
    <property type="match status" value="1"/>
</dbReference>
<evidence type="ECO:0000256" key="11">
    <source>
        <dbReference type="ARBA" id="ARBA00023235"/>
    </source>
</evidence>
<evidence type="ECO:0000313" key="16">
    <source>
        <dbReference type="EMBL" id="CAE8634128.1"/>
    </source>
</evidence>
<sequence>MPGGVSSPVRAFKSVGGNPVVFDRVKGAYAWDVDGNKYIDYVGTWGPAIIGHADDTVLEALNKQMQKGTSFGAPCALENELAKMVIDAVPSVEMVRFCNSGTEACMGMIRLVRAYTKRDRVIKFEGCYHGHADAFLVQAGSGVATLGLPDSPGVPKGATAGTLCATYNDLASVEEILKENEVAAIILEPVVGNSGFIAPTKEFLQGLRDLSTKYGCLLVFDEVMTGFRIAYGGAQEHFGVTPDITTMGKVIGGGLPVGAYGGRKDIMEMVAPAGPMYQAGTLSGNPLAMTAGIETLKRLKQPGSYEHLEKVTSRLIDGILEAGKAAGHEVCGGHISGMFGLFFCKGPVTAFHEATASDTKKFGRWHRMMLERGVYLAPSQYEAGFTGLCHTEEDVAGTLGGFCIALKLAVRHAVKLHWLELHGLCGNLGRSLHRQMSVSASSLRPLGAHRLNFKKGVEDIQSGVAALINEYLSQVDALVTEGKQQTACDRGQLFEATFGRLANADGHAALASAELTLPALVSGDAAVRAASSQAKKQLLQMWAQTYGRQDVYDLLAAAKDSAVSSEERRLAETMLCKFKQAGVALPCQEARQQLKVLDGRCSALATEIEQNINEDCTTVELPEELLQGCGKDFVHSLPTPSQKPGSSQLRMCSLKAPVLSPVMQRATSSLARRKLLEASQQRCMDKNGPLLEELLQKRHAAACLLGFGSHAERVLEPKMAGSADRVQDFCHEMLERVRPLRDAELEKLTCRKKSYLAAAGDSPPSRKRKLPSGESTEDSNDKFEEDPEELKVWDVAFYSDLLKREELSLDDEKLKEFFPLEGTIQRLLSVYSELLGLSFQRNDSLPVWHDDVVAFEVKDNTRLIGHLFLDQFPRDGKFAHQMIVPLAPAFTDGSSGEVCVPACVNISNLPRPEGDKPALLRFSEMKTLFHELGHAMHCLCTASRFSLLSWAWPMVPWPGGVEQDFLEVPSMALEKFACEPELLRRVAEHYSGNHKDAPKLDEATIAQVQKLERWMAGTHESRYFAMSLFDLLAHSQAPPYNFDGQTGLSVQDLFSQVLEKYTRMKQLPGTHFCASWYHLVIGYDAGFYGYGWSDVYAADVFETMRQSPEGMLSHVTGRRLRSEILGPGATLAGGDMLRAFLGRQPTSEAWCRRKGQLCLVIGDAGGLQERSLWLTATSHSRLRRMHGVSRCLRKPRSSAARELEVKPRPCRARALQLPISTFGKGRILGDRADTPFLRPTTSCSTGREVQARSSEEATADERHDEANSERDSEREWVRDFWRQARGVAKHRLEALGPDPGPVQRKSARYHESLWAEELGVTLELRRWRTTAEVLPCIGEGLYQLNVGEIHDQKETSTNEQGLLRGVRILIRSSNGDEFGASVQPGSGSGTLLLSASPSLEFSEGPFDIEFHPHRFTQLAMHRALDSVQAELVLAETLESASPSDSAVSSTASAEALRALPASLNDVQRRAVAACLEPGPQTPLVIWGPPGTGKSTLAAFIVWHLVQQRPTGLHILLAAPSNTGADVLCAKLARLGLDDTRMLRLNALGRSFATVPEELRRYCHTTVGEDGRPVFKTPSVPELRSFKVVVTTCICASHVANALRREGAQGGWFSHVLVDEAGEATEPETLVPLSLLRPVAGRMILLGDHFQLGPLVISSLAQKLARLDESMIERLANERFRAARSSEGRSALNRDTLLECESRGLFFLTESFRSHPAIMAMYSEVFYAGQLEHRPRPQQQRLLPYFESQGCTQGPVILHNIVGTERRDPGSASPYNIDEVRIVQRYVMELLASRRPEGDGKQPALEPKDIGIITPYARQVQALKRQLASLGPAYAGIEVGTVEHFQGQERRAVILSTVRSSMAQGLEGSSPVESRRPIGFLADPRRLNVAVSRAVAGLVIVGDLGNLSKYSSDWRALLGMGQDAGFLRGDPLDFSPPDLPPLEVDAKDAKPAQAVPAAEASAAWDALTDD</sequence>
<keyword evidence="11" id="KW-0413">Isomerase</keyword>
<reference evidence="16" key="1">
    <citation type="submission" date="2021-02" db="EMBL/GenBank/DDBJ databases">
        <authorList>
            <person name="Dougan E. K."/>
            <person name="Rhodes N."/>
            <person name="Thang M."/>
            <person name="Chan C."/>
        </authorList>
    </citation>
    <scope>NUCLEOTIDE SEQUENCE</scope>
</reference>
<dbReference type="Pfam" id="PF01432">
    <property type="entry name" value="Peptidase_M3"/>
    <property type="match status" value="1"/>
</dbReference>
<dbReference type="InterPro" id="IPR049704">
    <property type="entry name" value="Aminotrans_3_PPA_site"/>
</dbReference>
<dbReference type="Pfam" id="PF13087">
    <property type="entry name" value="AAA_12"/>
    <property type="match status" value="1"/>
</dbReference>
<dbReference type="PROSITE" id="PS00600">
    <property type="entry name" value="AA_TRANSFER_CLASS_3"/>
    <property type="match status" value="1"/>
</dbReference>
<dbReference type="Gene3D" id="1.20.1050.40">
    <property type="entry name" value="Endopeptidase. Chain P, domain 1"/>
    <property type="match status" value="1"/>
</dbReference>
<dbReference type="Gene3D" id="3.90.1150.10">
    <property type="entry name" value="Aspartate Aminotransferase, domain 1"/>
    <property type="match status" value="1"/>
</dbReference>
<dbReference type="Gene3D" id="3.40.640.10">
    <property type="entry name" value="Type I PLP-dependent aspartate aminotransferase-like (Major domain)"/>
    <property type="match status" value="1"/>
</dbReference>
<evidence type="ECO:0000256" key="5">
    <source>
        <dbReference type="ARBA" id="ARBA00022670"/>
    </source>
</evidence>
<dbReference type="InterPro" id="IPR004639">
    <property type="entry name" value="4pyrrol_synth_GluAld_NH2Trfase"/>
</dbReference>
<dbReference type="FunFam" id="3.40.640.10:FF:000021">
    <property type="entry name" value="Glutamate-1-semialdehyde 2,1-aminomutase"/>
    <property type="match status" value="1"/>
</dbReference>
<dbReference type="InterPro" id="IPR015421">
    <property type="entry name" value="PyrdxlP-dep_Trfase_major"/>
</dbReference>
<feature type="region of interest" description="Disordered" evidence="14">
    <location>
        <begin position="1237"/>
        <end position="1270"/>
    </location>
</feature>
<dbReference type="SUPFAM" id="SSF53383">
    <property type="entry name" value="PLP-dependent transferases"/>
    <property type="match status" value="1"/>
</dbReference>
<dbReference type="UniPathway" id="UPA00251">
    <property type="reaction ID" value="UER00317"/>
</dbReference>
<dbReference type="InterPro" id="IPR015422">
    <property type="entry name" value="PyrdxlP-dep_Trfase_small"/>
</dbReference>
<gene>
    <name evidence="16" type="ORF">PGLA1383_LOCUS49801</name>
</gene>
<feature type="compositionally biased region" description="Low complexity" evidence="14">
    <location>
        <begin position="1950"/>
        <end position="1969"/>
    </location>
</feature>
<dbReference type="SUPFAM" id="SSF52540">
    <property type="entry name" value="P-loop containing nucleoside triphosphate hydrolases"/>
    <property type="match status" value="1"/>
</dbReference>